<evidence type="ECO:0000313" key="3">
    <source>
        <dbReference type="EMBL" id="MBM7837496.1"/>
    </source>
</evidence>
<evidence type="ECO:0000256" key="2">
    <source>
        <dbReference type="SAM" id="SignalP"/>
    </source>
</evidence>
<organism evidence="3 4">
    <name type="scientific">Shouchella xiaoxiensis</name>
    <dbReference type="NCBI Taxonomy" id="766895"/>
    <lineage>
        <taxon>Bacteria</taxon>
        <taxon>Bacillati</taxon>
        <taxon>Bacillota</taxon>
        <taxon>Bacilli</taxon>
        <taxon>Bacillales</taxon>
        <taxon>Bacillaceae</taxon>
        <taxon>Shouchella</taxon>
    </lineage>
</organism>
<feature type="coiled-coil region" evidence="1">
    <location>
        <begin position="100"/>
        <end position="132"/>
    </location>
</feature>
<protein>
    <recommendedName>
        <fullName evidence="5">Cell-wall binding lipoprotein</fullName>
    </recommendedName>
</protein>
<dbReference type="PROSITE" id="PS51257">
    <property type="entry name" value="PROKAR_LIPOPROTEIN"/>
    <property type="match status" value="1"/>
</dbReference>
<gene>
    <name evidence="3" type="ORF">JOC54_000727</name>
</gene>
<keyword evidence="1" id="KW-0175">Coiled coil</keyword>
<accession>A0ABS2SQN5</accession>
<dbReference type="Gene3D" id="1.20.120.570">
    <property type="entry name" value="YkyA-like"/>
    <property type="match status" value="1"/>
</dbReference>
<evidence type="ECO:0008006" key="5">
    <source>
        <dbReference type="Google" id="ProtNLM"/>
    </source>
</evidence>
<dbReference type="EMBL" id="JAFBCV010000002">
    <property type="protein sequence ID" value="MBM7837496.1"/>
    <property type="molecule type" value="Genomic_DNA"/>
</dbReference>
<dbReference type="Proteomes" id="UP001179280">
    <property type="component" value="Unassembled WGS sequence"/>
</dbReference>
<dbReference type="Pfam" id="PF10368">
    <property type="entry name" value="YkyA"/>
    <property type="match status" value="1"/>
</dbReference>
<feature type="chain" id="PRO_5046738197" description="Cell-wall binding lipoprotein" evidence="2">
    <location>
        <begin position="25"/>
        <end position="217"/>
    </location>
</feature>
<keyword evidence="2" id="KW-0732">Signal</keyword>
<feature type="signal peptide" evidence="2">
    <location>
        <begin position="1"/>
        <end position="24"/>
    </location>
</feature>
<name>A0ABS2SQN5_9BACI</name>
<evidence type="ECO:0000313" key="4">
    <source>
        <dbReference type="Proteomes" id="UP001179280"/>
    </source>
</evidence>
<proteinExistence type="predicted"/>
<dbReference type="SUPFAM" id="SSF140423">
    <property type="entry name" value="MW0975(SA0943)-like"/>
    <property type="match status" value="1"/>
</dbReference>
<evidence type="ECO:0000256" key="1">
    <source>
        <dbReference type="SAM" id="Coils"/>
    </source>
</evidence>
<sequence>MSKKSLLTVFACSTLLLTACGQTATETIYDHLEEAAEIENEGFNEQQQPLIDAEEKEAELYQQIVELDMDSFDEIVSLSDEALASVEERRELIASEKESIEDGYSEFEKAVSNFEELEEEELTNRANEMQEAMDNRYESYQALYTVYERSLDLDQQLYDMLKDEELDVDTLTAHIEETNGVYQERDEATNQFNEYTDAYNDAKEAFYEASDLEVRFE</sequence>
<comment type="caution">
    <text evidence="3">The sequence shown here is derived from an EMBL/GenBank/DDBJ whole genome shotgun (WGS) entry which is preliminary data.</text>
</comment>
<reference evidence="3" key="1">
    <citation type="submission" date="2021-01" db="EMBL/GenBank/DDBJ databases">
        <title>Genomic Encyclopedia of Type Strains, Phase IV (KMG-IV): sequencing the most valuable type-strain genomes for metagenomic binning, comparative biology and taxonomic classification.</title>
        <authorList>
            <person name="Goeker M."/>
        </authorList>
    </citation>
    <scope>NUCLEOTIDE SEQUENCE</scope>
    <source>
        <strain evidence="3">DSM 21943</strain>
    </source>
</reference>
<dbReference type="InterPro" id="IPR036785">
    <property type="entry name" value="YkyA-like_sf"/>
</dbReference>
<dbReference type="InterPro" id="IPR019454">
    <property type="entry name" value="Lipoprot_YkyA-like"/>
</dbReference>
<keyword evidence="4" id="KW-1185">Reference proteome</keyword>
<dbReference type="RefSeq" id="WP_204464496.1">
    <property type="nucleotide sequence ID" value="NZ_JAFBCV010000002.1"/>
</dbReference>